<dbReference type="AlphaFoldDB" id="E8V7F7"/>
<dbReference type="EMBL" id="CP002467">
    <property type="protein sequence ID" value="ADV83931.1"/>
    <property type="molecule type" value="Genomic_DNA"/>
</dbReference>
<dbReference type="KEGG" id="tsa:AciPR4_3175"/>
<dbReference type="GO" id="GO:0005737">
    <property type="term" value="C:cytoplasm"/>
    <property type="evidence" value="ECO:0007669"/>
    <property type="project" value="TreeGrafter"/>
</dbReference>
<organism evidence="3 4">
    <name type="scientific">Terriglobus saanensis (strain ATCC BAA-1853 / DSM 23119 / SP1PR4)</name>
    <dbReference type="NCBI Taxonomy" id="401053"/>
    <lineage>
        <taxon>Bacteria</taxon>
        <taxon>Pseudomonadati</taxon>
        <taxon>Acidobacteriota</taxon>
        <taxon>Terriglobia</taxon>
        <taxon>Terriglobales</taxon>
        <taxon>Acidobacteriaceae</taxon>
        <taxon>Terriglobus</taxon>
    </lineage>
</organism>
<dbReference type="SUPFAM" id="SSF69786">
    <property type="entry name" value="YggU-like"/>
    <property type="match status" value="1"/>
</dbReference>
<dbReference type="OrthoDB" id="9800587at2"/>
<evidence type="ECO:0000313" key="3">
    <source>
        <dbReference type="EMBL" id="ADV83931.1"/>
    </source>
</evidence>
<dbReference type="HAMAP" id="MF_00634">
    <property type="entry name" value="UPF0235"/>
    <property type="match status" value="1"/>
</dbReference>
<evidence type="ECO:0000313" key="4">
    <source>
        <dbReference type="Proteomes" id="UP000006844"/>
    </source>
</evidence>
<dbReference type="SMART" id="SM01152">
    <property type="entry name" value="DUF167"/>
    <property type="match status" value="1"/>
</dbReference>
<dbReference type="STRING" id="401053.AciPR4_3175"/>
<accession>E8V7F7</accession>
<dbReference type="InterPro" id="IPR036591">
    <property type="entry name" value="YggU-like_sf"/>
</dbReference>
<reference evidence="3 4" key="1">
    <citation type="journal article" date="2012" name="Stand. Genomic Sci.">
        <title>Complete genome sequence of Terriglobus saanensis type strain SP1PR4(T), an Acidobacteria from tundra soil.</title>
        <authorList>
            <person name="Rawat S.R."/>
            <person name="Mannisto M.K."/>
            <person name="Starovoytov V."/>
            <person name="Goodwin L."/>
            <person name="Nolan M."/>
            <person name="Hauser L."/>
            <person name="Land M."/>
            <person name="Davenport K.W."/>
            <person name="Woyke T."/>
            <person name="Haggblom M.M."/>
        </authorList>
    </citation>
    <scope>NUCLEOTIDE SEQUENCE</scope>
    <source>
        <strain evidence="4">ATCC BAA-1853 / DSM 23119 / SP1PR4</strain>
    </source>
</reference>
<name>E8V7F7_TERSS</name>
<dbReference type="HOGENOM" id="CLU_130694_6_0_0"/>
<protein>
    <recommendedName>
        <fullName evidence="2">UPF0235 protein AciPR4_3175</fullName>
    </recommendedName>
</protein>
<proteinExistence type="inferred from homology"/>
<dbReference type="PANTHER" id="PTHR13420:SF7">
    <property type="entry name" value="UPF0235 PROTEIN C15ORF40"/>
    <property type="match status" value="1"/>
</dbReference>
<dbReference type="Gene3D" id="3.30.1200.10">
    <property type="entry name" value="YggU-like"/>
    <property type="match status" value="1"/>
</dbReference>
<keyword evidence="4" id="KW-1185">Reference proteome</keyword>
<dbReference type="eggNOG" id="COG1872">
    <property type="taxonomic scope" value="Bacteria"/>
</dbReference>
<evidence type="ECO:0000256" key="1">
    <source>
        <dbReference type="ARBA" id="ARBA00010364"/>
    </source>
</evidence>
<dbReference type="Proteomes" id="UP000006844">
    <property type="component" value="Chromosome"/>
</dbReference>
<sequence>MGLAVSLVVREVTGGVTFAVRVQPGAKRSGVVGIYGEAVKIALVAPAVDGKANEALVRFVATLLDVPRMSVEILSGVSSRSKVVKVLGVTSSQVVDGVLGVELG</sequence>
<dbReference type="PANTHER" id="PTHR13420">
    <property type="entry name" value="UPF0235 PROTEIN C15ORF40"/>
    <property type="match status" value="1"/>
</dbReference>
<dbReference type="NCBIfam" id="TIGR00251">
    <property type="entry name" value="DUF167 family protein"/>
    <property type="match status" value="1"/>
</dbReference>
<evidence type="ECO:0000256" key="2">
    <source>
        <dbReference type="HAMAP-Rule" id="MF_00634"/>
    </source>
</evidence>
<comment type="similarity">
    <text evidence="1 2">Belongs to the UPF0235 family.</text>
</comment>
<dbReference type="InterPro" id="IPR003746">
    <property type="entry name" value="DUF167"/>
</dbReference>
<dbReference type="Pfam" id="PF02594">
    <property type="entry name" value="DUF167"/>
    <property type="match status" value="1"/>
</dbReference>
<gene>
    <name evidence="3" type="ordered locus">AciPR4_3175</name>
</gene>
<dbReference type="RefSeq" id="WP_013569662.1">
    <property type="nucleotide sequence ID" value="NC_014963.1"/>
</dbReference>